<dbReference type="SUPFAM" id="SSF52374">
    <property type="entry name" value="Nucleotidylyl transferase"/>
    <property type="match status" value="1"/>
</dbReference>
<feature type="transmembrane region" description="Helical" evidence="6">
    <location>
        <begin position="24"/>
        <end position="43"/>
    </location>
</feature>
<keyword evidence="2" id="KW-0547">Nucleotide-binding</keyword>
<evidence type="ECO:0000256" key="4">
    <source>
        <dbReference type="ARBA" id="ARBA00022917"/>
    </source>
</evidence>
<dbReference type="InterPro" id="IPR014729">
    <property type="entry name" value="Rossmann-like_a/b/a_fold"/>
</dbReference>
<proteinExistence type="predicted"/>
<evidence type="ECO:0000256" key="3">
    <source>
        <dbReference type="ARBA" id="ARBA00022840"/>
    </source>
</evidence>
<feature type="domain" description="Methionyl/Leucyl tRNA synthetase" evidence="7">
    <location>
        <begin position="38"/>
        <end position="78"/>
    </location>
</feature>
<keyword evidence="3" id="KW-0067">ATP-binding</keyword>
<dbReference type="GO" id="GO:0004825">
    <property type="term" value="F:methionine-tRNA ligase activity"/>
    <property type="evidence" value="ECO:0007669"/>
    <property type="project" value="InterPro"/>
</dbReference>
<dbReference type="GO" id="GO:0006431">
    <property type="term" value="P:methionyl-tRNA aminoacylation"/>
    <property type="evidence" value="ECO:0007669"/>
    <property type="project" value="TreeGrafter"/>
</dbReference>
<name>A0AA39VSW8_ACESA</name>
<reference evidence="8" key="1">
    <citation type="journal article" date="2022" name="Plant J.">
        <title>Strategies of tolerance reflected in two North American maple genomes.</title>
        <authorList>
            <person name="McEvoy S.L."/>
            <person name="Sezen U.U."/>
            <person name="Trouern-Trend A."/>
            <person name="McMahon S.M."/>
            <person name="Schaberg P.G."/>
            <person name="Yang J."/>
            <person name="Wegrzyn J.L."/>
            <person name="Swenson N.G."/>
        </authorList>
    </citation>
    <scope>NUCLEOTIDE SEQUENCE</scope>
    <source>
        <strain evidence="8">NS2018</strain>
    </source>
</reference>
<gene>
    <name evidence="8" type="ORF">LWI29_011678</name>
</gene>
<dbReference type="EMBL" id="JAUESC010000380">
    <property type="protein sequence ID" value="KAK0592000.1"/>
    <property type="molecule type" value="Genomic_DNA"/>
</dbReference>
<evidence type="ECO:0000256" key="2">
    <source>
        <dbReference type="ARBA" id="ARBA00022741"/>
    </source>
</evidence>
<dbReference type="Pfam" id="PF09334">
    <property type="entry name" value="tRNA-synt_1g"/>
    <property type="match status" value="1"/>
</dbReference>
<dbReference type="GO" id="GO:0009570">
    <property type="term" value="C:chloroplast stroma"/>
    <property type="evidence" value="ECO:0007669"/>
    <property type="project" value="TreeGrafter"/>
</dbReference>
<organism evidence="8 9">
    <name type="scientific">Acer saccharum</name>
    <name type="common">Sugar maple</name>
    <dbReference type="NCBI Taxonomy" id="4024"/>
    <lineage>
        <taxon>Eukaryota</taxon>
        <taxon>Viridiplantae</taxon>
        <taxon>Streptophyta</taxon>
        <taxon>Embryophyta</taxon>
        <taxon>Tracheophyta</taxon>
        <taxon>Spermatophyta</taxon>
        <taxon>Magnoliopsida</taxon>
        <taxon>eudicotyledons</taxon>
        <taxon>Gunneridae</taxon>
        <taxon>Pentapetalae</taxon>
        <taxon>rosids</taxon>
        <taxon>malvids</taxon>
        <taxon>Sapindales</taxon>
        <taxon>Sapindaceae</taxon>
        <taxon>Hippocastanoideae</taxon>
        <taxon>Acereae</taxon>
        <taxon>Acer</taxon>
    </lineage>
</organism>
<reference evidence="8" key="2">
    <citation type="submission" date="2023-06" db="EMBL/GenBank/DDBJ databases">
        <authorList>
            <person name="Swenson N.G."/>
            <person name="Wegrzyn J.L."/>
            <person name="Mcevoy S.L."/>
        </authorList>
    </citation>
    <scope>NUCLEOTIDE SEQUENCE</scope>
    <source>
        <strain evidence="8">NS2018</strain>
        <tissue evidence="8">Leaf</tissue>
    </source>
</reference>
<dbReference type="PANTHER" id="PTHR43326:SF1">
    <property type="entry name" value="METHIONINE--TRNA LIGASE, MITOCHONDRIAL"/>
    <property type="match status" value="1"/>
</dbReference>
<evidence type="ECO:0000256" key="5">
    <source>
        <dbReference type="ARBA" id="ARBA00023146"/>
    </source>
</evidence>
<dbReference type="InterPro" id="IPR015413">
    <property type="entry name" value="Methionyl/Leucyl_tRNA_Synth"/>
</dbReference>
<keyword evidence="4" id="KW-0648">Protein biosynthesis</keyword>
<dbReference type="InterPro" id="IPR023457">
    <property type="entry name" value="Met-tRNA_synth_2"/>
</dbReference>
<accession>A0AA39VSW8</accession>
<dbReference type="PANTHER" id="PTHR43326">
    <property type="entry name" value="METHIONYL-TRNA SYNTHETASE"/>
    <property type="match status" value="1"/>
</dbReference>
<evidence type="ECO:0000259" key="7">
    <source>
        <dbReference type="Pfam" id="PF09334"/>
    </source>
</evidence>
<dbReference type="AlphaFoldDB" id="A0AA39VSW8"/>
<evidence type="ECO:0000256" key="6">
    <source>
        <dbReference type="SAM" id="Phobius"/>
    </source>
</evidence>
<dbReference type="Gene3D" id="3.40.50.620">
    <property type="entry name" value="HUPs"/>
    <property type="match status" value="1"/>
</dbReference>
<evidence type="ECO:0000313" key="8">
    <source>
        <dbReference type="EMBL" id="KAK0592000.1"/>
    </source>
</evidence>
<keyword evidence="1" id="KW-0436">Ligase</keyword>
<dbReference type="GO" id="GO:0005524">
    <property type="term" value="F:ATP binding"/>
    <property type="evidence" value="ECO:0007669"/>
    <property type="project" value="UniProtKB-KW"/>
</dbReference>
<keyword evidence="6" id="KW-0812">Transmembrane</keyword>
<dbReference type="GO" id="GO:0005739">
    <property type="term" value="C:mitochondrion"/>
    <property type="evidence" value="ECO:0007669"/>
    <property type="project" value="TreeGrafter"/>
</dbReference>
<keyword evidence="5" id="KW-0030">Aminoacyl-tRNA synthetase</keyword>
<evidence type="ECO:0000313" key="9">
    <source>
        <dbReference type="Proteomes" id="UP001168877"/>
    </source>
</evidence>
<comment type="caution">
    <text evidence="8">The sequence shown here is derived from an EMBL/GenBank/DDBJ whole genome shotgun (WGS) entry which is preliminary data.</text>
</comment>
<sequence length="78" mass="8823">MGSAYTTIAADAIARLQMSMERRLLRLPLPVALVLVSIVMSLWKDLDIAYDKFIRTTDPKHEAIVKEFYSRVLANGDI</sequence>
<keyword evidence="9" id="KW-1185">Reference proteome</keyword>
<keyword evidence="6" id="KW-0472">Membrane</keyword>
<dbReference type="Proteomes" id="UP001168877">
    <property type="component" value="Unassembled WGS sequence"/>
</dbReference>
<keyword evidence="6" id="KW-1133">Transmembrane helix</keyword>
<evidence type="ECO:0000256" key="1">
    <source>
        <dbReference type="ARBA" id="ARBA00022598"/>
    </source>
</evidence>
<protein>
    <recommendedName>
        <fullName evidence="7">Methionyl/Leucyl tRNA synthetase domain-containing protein</fullName>
    </recommendedName>
</protein>